<name>A0ABT1RPK7_9FIRM</name>
<gene>
    <name evidence="1" type="ORF">NE619_10370</name>
</gene>
<proteinExistence type="predicted"/>
<evidence type="ECO:0000313" key="1">
    <source>
        <dbReference type="EMBL" id="MCQ4637130.1"/>
    </source>
</evidence>
<accession>A0ABT1RPK7</accession>
<evidence type="ECO:0008006" key="3">
    <source>
        <dbReference type="Google" id="ProtNLM"/>
    </source>
</evidence>
<reference evidence="1 2" key="1">
    <citation type="submission" date="2022-06" db="EMBL/GenBank/DDBJ databases">
        <title>Isolation of gut microbiota from human fecal samples.</title>
        <authorList>
            <person name="Pamer E.G."/>
            <person name="Barat B."/>
            <person name="Waligurski E."/>
            <person name="Medina S."/>
            <person name="Paddock L."/>
            <person name="Mostad J."/>
        </authorList>
    </citation>
    <scope>NUCLEOTIDE SEQUENCE [LARGE SCALE GENOMIC DNA]</scope>
    <source>
        <strain evidence="1 2">SL.3.17</strain>
    </source>
</reference>
<sequence length="374" mass="43461">MIIDISGSTFKHILSDERLALPIRWDGSDFSLTLGALFNSYIKKLESLTNEKNPYSNCIRLDVSNIKKTCGLLTRTLNHYLNGFPSKAYGTFEQVMRRLMEQPLNVYHKSIVEQFKRSDSYYDRDGGLQLFRVARVDDNRPYKRVRVFHTPYNLRSKVSTSRYSIAGYPSLYLGTSLNLCCEEIHLNLHQDFALASLFKLERDREYTNTNIRVIELGIKPQDFVEIESNNKRHTYRQLLEGEGVRAAYLLWYPLIAACSYIRTNKKDPFAAEYIIPQLLMQWVRSEISANKDDEYDQLIGIRYFSCASVKASDMGFNYVFPTSGQHKSANLPYCPVLAKSFSLTKPVYIHEYDTIYECEQHLRHLGEYDFINAK</sequence>
<protein>
    <recommendedName>
        <fullName evidence="3">RES domain-containing protein</fullName>
    </recommendedName>
</protein>
<evidence type="ECO:0000313" key="2">
    <source>
        <dbReference type="Proteomes" id="UP001524502"/>
    </source>
</evidence>
<dbReference type="Proteomes" id="UP001524502">
    <property type="component" value="Unassembled WGS sequence"/>
</dbReference>
<dbReference type="RefSeq" id="WP_256132322.1">
    <property type="nucleotide sequence ID" value="NZ_JANFXK010000010.1"/>
</dbReference>
<comment type="caution">
    <text evidence="1">The sequence shown here is derived from an EMBL/GenBank/DDBJ whole genome shotgun (WGS) entry which is preliminary data.</text>
</comment>
<keyword evidence="2" id="KW-1185">Reference proteome</keyword>
<organism evidence="1 2">
    <name type="scientific">Anaerovorax odorimutans</name>
    <dbReference type="NCBI Taxonomy" id="109327"/>
    <lineage>
        <taxon>Bacteria</taxon>
        <taxon>Bacillati</taxon>
        <taxon>Bacillota</taxon>
        <taxon>Clostridia</taxon>
        <taxon>Peptostreptococcales</taxon>
        <taxon>Anaerovoracaceae</taxon>
        <taxon>Anaerovorax</taxon>
    </lineage>
</organism>
<dbReference type="EMBL" id="JANFXK010000010">
    <property type="protein sequence ID" value="MCQ4637130.1"/>
    <property type="molecule type" value="Genomic_DNA"/>
</dbReference>